<dbReference type="Gene3D" id="3.40.630.30">
    <property type="match status" value="1"/>
</dbReference>
<evidence type="ECO:0000259" key="1">
    <source>
        <dbReference type="PROSITE" id="PS51186"/>
    </source>
</evidence>
<evidence type="ECO:0000313" key="3">
    <source>
        <dbReference type="Proteomes" id="UP000469523"/>
    </source>
</evidence>
<proteinExistence type="predicted"/>
<dbReference type="SUPFAM" id="SSF55729">
    <property type="entry name" value="Acyl-CoA N-acyltransferases (Nat)"/>
    <property type="match status" value="1"/>
</dbReference>
<accession>A0A6N7XE84</accession>
<dbReference type="PANTHER" id="PTHR43072">
    <property type="entry name" value="N-ACETYLTRANSFERASE"/>
    <property type="match status" value="1"/>
</dbReference>
<evidence type="ECO:0000313" key="2">
    <source>
        <dbReference type="EMBL" id="MSU00359.1"/>
    </source>
</evidence>
<protein>
    <submittedName>
        <fullName evidence="2">GNAT family N-acetyltransferase</fullName>
    </submittedName>
</protein>
<dbReference type="CDD" id="cd04301">
    <property type="entry name" value="NAT_SF"/>
    <property type="match status" value="1"/>
</dbReference>
<keyword evidence="2" id="KW-0808">Transferase</keyword>
<dbReference type="Proteomes" id="UP000469523">
    <property type="component" value="Unassembled WGS sequence"/>
</dbReference>
<feature type="domain" description="N-acetyltransferase" evidence="1">
    <location>
        <begin position="21"/>
        <end position="161"/>
    </location>
</feature>
<sequence>MMNYRKIELDGDYTDKKLESLLIQVAKWHNLTPKLWRPDHKASATDIEETIQRILDTKKEDLFLAIAEDHNEKVQGFIWAYKQEEPKDTVMILSLYVTENYRGHGVATNLKTLLEKWCRSEGIKAIQTTVHYNNSNMLALNQKLGYAPGMVYMTKPLIQND</sequence>
<dbReference type="InterPro" id="IPR000182">
    <property type="entry name" value="GNAT_dom"/>
</dbReference>
<dbReference type="PANTHER" id="PTHR43072:SF58">
    <property type="entry name" value="N-ACETYLTRANSFERASE DOMAIN-CONTAINING PROTEIN"/>
    <property type="match status" value="1"/>
</dbReference>
<dbReference type="InterPro" id="IPR016181">
    <property type="entry name" value="Acyl_CoA_acyltransferase"/>
</dbReference>
<name>A0A6N7XE84_9FIRM</name>
<organism evidence="2 3">
    <name type="scientific">Tissierella pigra</name>
    <dbReference type="NCBI Taxonomy" id="2607614"/>
    <lineage>
        <taxon>Bacteria</taxon>
        <taxon>Bacillati</taxon>
        <taxon>Bacillota</taxon>
        <taxon>Tissierellia</taxon>
        <taxon>Tissierellales</taxon>
        <taxon>Tissierellaceae</taxon>
        <taxon>Tissierella</taxon>
    </lineage>
</organism>
<dbReference type="Pfam" id="PF00583">
    <property type="entry name" value="Acetyltransf_1"/>
    <property type="match status" value="1"/>
</dbReference>
<dbReference type="PROSITE" id="PS51186">
    <property type="entry name" value="GNAT"/>
    <property type="match status" value="1"/>
</dbReference>
<comment type="caution">
    <text evidence="2">The sequence shown here is derived from an EMBL/GenBank/DDBJ whole genome shotgun (WGS) entry which is preliminary data.</text>
</comment>
<dbReference type="AlphaFoldDB" id="A0A6N7XE84"/>
<gene>
    <name evidence="2" type="ORF">FYJ83_02625</name>
</gene>
<reference evidence="2 3" key="1">
    <citation type="submission" date="2019-09" db="EMBL/GenBank/DDBJ databases">
        <title>In-depth cultivation of the pig gut microbiome towards novel bacterial diversity and tailored functional studies.</title>
        <authorList>
            <person name="Wylensek D."/>
            <person name="Hitch T.C.A."/>
            <person name="Clavel T."/>
        </authorList>
    </citation>
    <scope>NUCLEOTIDE SEQUENCE [LARGE SCALE GENOMIC DNA]</scope>
    <source>
        <strain evidence="2 3">WCA3-693-APC-4?</strain>
    </source>
</reference>
<dbReference type="GO" id="GO:0016747">
    <property type="term" value="F:acyltransferase activity, transferring groups other than amino-acyl groups"/>
    <property type="evidence" value="ECO:0007669"/>
    <property type="project" value="InterPro"/>
</dbReference>
<keyword evidence="3" id="KW-1185">Reference proteome</keyword>
<dbReference type="EMBL" id="VUNQ01000003">
    <property type="protein sequence ID" value="MSU00359.1"/>
    <property type="molecule type" value="Genomic_DNA"/>
</dbReference>